<keyword evidence="1" id="KW-0472">Membrane</keyword>
<keyword evidence="1" id="KW-1133">Transmembrane helix</keyword>
<organism evidence="2 3">
    <name type="scientific">Trachymyrmex cornetzi</name>
    <dbReference type="NCBI Taxonomy" id="471704"/>
    <lineage>
        <taxon>Eukaryota</taxon>
        <taxon>Metazoa</taxon>
        <taxon>Ecdysozoa</taxon>
        <taxon>Arthropoda</taxon>
        <taxon>Hexapoda</taxon>
        <taxon>Insecta</taxon>
        <taxon>Pterygota</taxon>
        <taxon>Neoptera</taxon>
        <taxon>Endopterygota</taxon>
        <taxon>Hymenoptera</taxon>
        <taxon>Apocrita</taxon>
        <taxon>Aculeata</taxon>
        <taxon>Formicoidea</taxon>
        <taxon>Formicidae</taxon>
        <taxon>Myrmicinae</taxon>
        <taxon>Trachymyrmex</taxon>
    </lineage>
</organism>
<accession>A0A151IVR0</accession>
<protein>
    <submittedName>
        <fullName evidence="2">Uncharacterized protein</fullName>
    </submittedName>
</protein>
<reference evidence="2 3" key="1">
    <citation type="submission" date="2015-09" db="EMBL/GenBank/DDBJ databases">
        <title>Trachymyrmex cornetzi WGS genome.</title>
        <authorList>
            <person name="Nygaard S."/>
            <person name="Hu H."/>
            <person name="Boomsma J."/>
            <person name="Zhang G."/>
        </authorList>
    </citation>
    <scope>NUCLEOTIDE SEQUENCE [LARGE SCALE GENOMIC DNA]</scope>
    <source>
        <strain evidence="2">Tcor2-1</strain>
        <tissue evidence="2">Whole body</tissue>
    </source>
</reference>
<dbReference type="Proteomes" id="UP000078492">
    <property type="component" value="Unassembled WGS sequence"/>
</dbReference>
<dbReference type="EMBL" id="KQ980882">
    <property type="protein sequence ID" value="KYN11926.1"/>
    <property type="molecule type" value="Genomic_DNA"/>
</dbReference>
<keyword evidence="3" id="KW-1185">Reference proteome</keyword>
<feature type="transmembrane region" description="Helical" evidence="1">
    <location>
        <begin position="73"/>
        <end position="92"/>
    </location>
</feature>
<feature type="transmembrane region" description="Helical" evidence="1">
    <location>
        <begin position="7"/>
        <end position="28"/>
    </location>
</feature>
<keyword evidence="1" id="KW-0812">Transmembrane</keyword>
<evidence type="ECO:0000313" key="3">
    <source>
        <dbReference type="Proteomes" id="UP000078492"/>
    </source>
</evidence>
<evidence type="ECO:0000256" key="1">
    <source>
        <dbReference type="SAM" id="Phobius"/>
    </source>
</evidence>
<gene>
    <name evidence="2" type="ORF">ALC57_15890</name>
</gene>
<dbReference type="AlphaFoldDB" id="A0A151IVR0"/>
<sequence>MSEFGSYHVVIFSNCLVTIVFRTAIFQIDFLFQWYHGFHYIIKDTSDNYLGINRIITRNILCFSFTIHYDRNFLLMLSIDSYIIFLCLSLHSRKDHIDHLRKGCTCCCLIHQVT</sequence>
<evidence type="ECO:0000313" key="2">
    <source>
        <dbReference type="EMBL" id="KYN11926.1"/>
    </source>
</evidence>
<proteinExistence type="predicted"/>
<name>A0A151IVR0_9HYME</name>